<dbReference type="InterPro" id="IPR051487">
    <property type="entry name" value="Ser/Thr_Proteases_Immune/Dev"/>
</dbReference>
<dbReference type="Pfam" id="PF00089">
    <property type="entry name" value="Trypsin"/>
    <property type="match status" value="1"/>
</dbReference>
<reference evidence="4 5" key="1">
    <citation type="submission" date="2020-04" db="EMBL/GenBank/DDBJ databases">
        <authorList>
            <person name="Wallbank WR R."/>
            <person name="Pardo Diaz C."/>
            <person name="Kozak K."/>
            <person name="Martin S."/>
            <person name="Jiggins C."/>
            <person name="Moest M."/>
            <person name="Warren A I."/>
            <person name="Byers J.R.P. K."/>
            <person name="Montejo-Kovacevich G."/>
            <person name="Yen C E."/>
        </authorList>
    </citation>
    <scope>NUCLEOTIDE SEQUENCE [LARGE SCALE GENOMIC DNA]</scope>
</reference>
<evidence type="ECO:0000313" key="5">
    <source>
        <dbReference type="Proteomes" id="UP000494106"/>
    </source>
</evidence>
<dbReference type="GO" id="GO:0006508">
    <property type="term" value="P:proteolysis"/>
    <property type="evidence" value="ECO:0007669"/>
    <property type="project" value="InterPro"/>
</dbReference>
<organism evidence="4 5">
    <name type="scientific">Arctia plantaginis</name>
    <name type="common">Wood tiger moth</name>
    <name type="synonym">Phalaena plantaginis</name>
    <dbReference type="NCBI Taxonomy" id="874455"/>
    <lineage>
        <taxon>Eukaryota</taxon>
        <taxon>Metazoa</taxon>
        <taxon>Ecdysozoa</taxon>
        <taxon>Arthropoda</taxon>
        <taxon>Hexapoda</taxon>
        <taxon>Insecta</taxon>
        <taxon>Pterygota</taxon>
        <taxon>Neoptera</taxon>
        <taxon>Endopterygota</taxon>
        <taxon>Lepidoptera</taxon>
        <taxon>Glossata</taxon>
        <taxon>Ditrysia</taxon>
        <taxon>Noctuoidea</taxon>
        <taxon>Erebidae</taxon>
        <taxon>Arctiinae</taxon>
        <taxon>Arctia</taxon>
    </lineage>
</organism>
<feature type="domain" description="Peptidase S1" evidence="3">
    <location>
        <begin position="56"/>
        <end position="306"/>
    </location>
</feature>
<dbReference type="InterPro" id="IPR001314">
    <property type="entry name" value="Peptidase_S1A"/>
</dbReference>
<comment type="caution">
    <text evidence="4">The sequence shown here is derived from an EMBL/GenBank/DDBJ whole genome shotgun (WGS) entry which is preliminary data.</text>
</comment>
<dbReference type="OrthoDB" id="6339452at2759"/>
<evidence type="ECO:0000259" key="3">
    <source>
        <dbReference type="PROSITE" id="PS50240"/>
    </source>
</evidence>
<dbReference type="PROSITE" id="PS50240">
    <property type="entry name" value="TRYPSIN_DOM"/>
    <property type="match status" value="1"/>
</dbReference>
<name>A0A8S1BKH7_ARCPL</name>
<dbReference type="PRINTS" id="PR00722">
    <property type="entry name" value="CHYMOTRYPSIN"/>
</dbReference>
<keyword evidence="5" id="KW-1185">Reference proteome</keyword>
<proteinExistence type="inferred from homology"/>
<dbReference type="SMART" id="SM00020">
    <property type="entry name" value="Tryp_SPc"/>
    <property type="match status" value="1"/>
</dbReference>
<dbReference type="Gene3D" id="2.40.10.10">
    <property type="entry name" value="Trypsin-like serine proteases"/>
    <property type="match status" value="1"/>
</dbReference>
<evidence type="ECO:0000256" key="2">
    <source>
        <dbReference type="ARBA" id="ARBA00024195"/>
    </source>
</evidence>
<dbReference type="GO" id="GO:0004252">
    <property type="term" value="F:serine-type endopeptidase activity"/>
    <property type="evidence" value="ECO:0007669"/>
    <property type="project" value="InterPro"/>
</dbReference>
<dbReference type="Proteomes" id="UP000494106">
    <property type="component" value="Unassembled WGS sequence"/>
</dbReference>
<accession>A0A8S1BKH7</accession>
<dbReference type="EMBL" id="CADEBC010000603">
    <property type="protein sequence ID" value="CAB3259110.1"/>
    <property type="molecule type" value="Genomic_DNA"/>
</dbReference>
<dbReference type="SUPFAM" id="SSF50494">
    <property type="entry name" value="Trypsin-like serine proteases"/>
    <property type="match status" value="1"/>
</dbReference>
<dbReference type="InterPro" id="IPR009003">
    <property type="entry name" value="Peptidase_S1_PA"/>
</dbReference>
<dbReference type="AlphaFoldDB" id="A0A8S1BKH7"/>
<comment type="similarity">
    <text evidence="2">Belongs to the peptidase S1 family. CLIP subfamily.</text>
</comment>
<dbReference type="PANTHER" id="PTHR24256">
    <property type="entry name" value="TRYPTASE-RELATED"/>
    <property type="match status" value="1"/>
</dbReference>
<gene>
    <name evidence="4" type="ORF">APLA_LOCUS16864</name>
</gene>
<protein>
    <recommendedName>
        <fullName evidence="3">Peptidase S1 domain-containing protein</fullName>
    </recommendedName>
</protein>
<evidence type="ECO:0000313" key="4">
    <source>
        <dbReference type="EMBL" id="CAB3259110.1"/>
    </source>
</evidence>
<evidence type="ECO:0000256" key="1">
    <source>
        <dbReference type="ARBA" id="ARBA00023157"/>
    </source>
</evidence>
<dbReference type="InterPro" id="IPR043504">
    <property type="entry name" value="Peptidase_S1_PA_chymotrypsin"/>
</dbReference>
<sequence length="307" mass="33903">MSPSSGVFWKDGRKARDACLQYLKDVPNKCAQEGYYTGLSRYLNEELKCHIFSIWGIGGAPPPDAEPPSENPYEALLGFGNDLETAVWLTAGAIVSEKFILTSAHGNTKTSGDLPLKYAALGVKNRKGDKKDWQIHTVKKIYEHPQFNNRYNDIALIELQEPITFNNDVLPACLPEPAEEFDITNAKFSSWKDKTADVNSFLDTSIIVNVEELAAAECDAKITSLDGHILASYNKLLPEKVKDESQLCYGNKDSCLNIVGGPLAVTTQYSRCMNTVVGVNAFGDSCGPAVFTKVEHYTPWIESIVWP</sequence>
<keyword evidence="1" id="KW-1015">Disulfide bond</keyword>
<dbReference type="InterPro" id="IPR001254">
    <property type="entry name" value="Trypsin_dom"/>
</dbReference>